<dbReference type="AlphaFoldDB" id="A0AAQ3S368"/>
<feature type="compositionally biased region" description="Basic and acidic residues" evidence="1">
    <location>
        <begin position="75"/>
        <end position="106"/>
    </location>
</feature>
<gene>
    <name evidence="2" type="ORF">V8G54_011580</name>
</gene>
<dbReference type="Proteomes" id="UP001374535">
    <property type="component" value="Chromosome 4"/>
</dbReference>
<evidence type="ECO:0000313" key="3">
    <source>
        <dbReference type="Proteomes" id="UP001374535"/>
    </source>
</evidence>
<feature type="region of interest" description="Disordered" evidence="1">
    <location>
        <begin position="67"/>
        <end position="131"/>
    </location>
</feature>
<evidence type="ECO:0000256" key="1">
    <source>
        <dbReference type="SAM" id="MobiDB-lite"/>
    </source>
</evidence>
<sequence>MTQYTPPRRFLNLIALTKHPLLPRSEVRIEGNSNDTKKKQTLLLTPAIKITHPRFSLSLTRAHALTPFLTNQSPEADKPRKPRERELSRKIEPRENFPTEEEKLEAYGDAADGASAYGQRRRSGGAVESGE</sequence>
<feature type="compositionally biased region" description="Low complexity" evidence="1">
    <location>
        <begin position="107"/>
        <end position="118"/>
    </location>
</feature>
<name>A0AAQ3S368_VIGMU</name>
<organism evidence="2 3">
    <name type="scientific">Vigna mungo</name>
    <name type="common">Black gram</name>
    <name type="synonym">Phaseolus mungo</name>
    <dbReference type="NCBI Taxonomy" id="3915"/>
    <lineage>
        <taxon>Eukaryota</taxon>
        <taxon>Viridiplantae</taxon>
        <taxon>Streptophyta</taxon>
        <taxon>Embryophyta</taxon>
        <taxon>Tracheophyta</taxon>
        <taxon>Spermatophyta</taxon>
        <taxon>Magnoliopsida</taxon>
        <taxon>eudicotyledons</taxon>
        <taxon>Gunneridae</taxon>
        <taxon>Pentapetalae</taxon>
        <taxon>rosids</taxon>
        <taxon>fabids</taxon>
        <taxon>Fabales</taxon>
        <taxon>Fabaceae</taxon>
        <taxon>Papilionoideae</taxon>
        <taxon>50 kb inversion clade</taxon>
        <taxon>NPAAA clade</taxon>
        <taxon>indigoferoid/millettioid clade</taxon>
        <taxon>Phaseoleae</taxon>
        <taxon>Vigna</taxon>
    </lineage>
</organism>
<reference evidence="2 3" key="1">
    <citation type="journal article" date="2023" name="Life. Sci Alliance">
        <title>Evolutionary insights into 3D genome organization and epigenetic landscape of Vigna mungo.</title>
        <authorList>
            <person name="Junaid A."/>
            <person name="Singh B."/>
            <person name="Bhatia S."/>
        </authorList>
    </citation>
    <scope>NUCLEOTIDE SEQUENCE [LARGE SCALE GENOMIC DNA]</scope>
    <source>
        <strain evidence="2">Urdbean</strain>
    </source>
</reference>
<evidence type="ECO:0000313" key="2">
    <source>
        <dbReference type="EMBL" id="WVZ14014.1"/>
    </source>
</evidence>
<protein>
    <submittedName>
        <fullName evidence="2">Uncharacterized protein</fullName>
    </submittedName>
</protein>
<proteinExistence type="predicted"/>
<accession>A0AAQ3S368</accession>
<dbReference type="EMBL" id="CP144697">
    <property type="protein sequence ID" value="WVZ14014.1"/>
    <property type="molecule type" value="Genomic_DNA"/>
</dbReference>
<keyword evidence="3" id="KW-1185">Reference proteome</keyword>